<dbReference type="AlphaFoldDB" id="A0A6M3XSH7"/>
<dbReference type="EMBL" id="MT144777">
    <property type="protein sequence ID" value="QJH99245.1"/>
    <property type="molecule type" value="Genomic_DNA"/>
</dbReference>
<reference evidence="1" key="1">
    <citation type="submission" date="2020-03" db="EMBL/GenBank/DDBJ databases">
        <title>The deep terrestrial virosphere.</title>
        <authorList>
            <person name="Holmfeldt K."/>
            <person name="Nilsson E."/>
            <person name="Simone D."/>
            <person name="Lopez-Fernandez M."/>
            <person name="Wu X."/>
            <person name="de Brujin I."/>
            <person name="Lundin D."/>
            <person name="Andersson A."/>
            <person name="Bertilsson S."/>
            <person name="Dopson M."/>
        </authorList>
    </citation>
    <scope>NUCLEOTIDE SEQUENCE</scope>
    <source>
        <strain evidence="1">TM448B01528</strain>
    </source>
</reference>
<protein>
    <submittedName>
        <fullName evidence="1">Putative terminase small subunit</fullName>
    </submittedName>
</protein>
<dbReference type="InterPro" id="IPR032066">
    <property type="entry name" value="GP3_package"/>
</dbReference>
<proteinExistence type="predicted"/>
<dbReference type="Pfam" id="PF16677">
    <property type="entry name" value="GP3_package"/>
    <property type="match status" value="1"/>
</dbReference>
<dbReference type="Gene3D" id="1.10.132.80">
    <property type="match status" value="1"/>
</dbReference>
<organism evidence="1">
    <name type="scientific">viral metagenome</name>
    <dbReference type="NCBI Taxonomy" id="1070528"/>
    <lineage>
        <taxon>unclassified sequences</taxon>
        <taxon>metagenomes</taxon>
        <taxon>organismal metagenomes</taxon>
    </lineage>
</organism>
<name>A0A6M3XSH7_9ZZZZ</name>
<gene>
    <name evidence="1" type="ORF">TM448B01528_0008</name>
</gene>
<evidence type="ECO:0000313" key="1">
    <source>
        <dbReference type="EMBL" id="QJH99245.1"/>
    </source>
</evidence>
<accession>A0A6M3XSH7</accession>
<sequence length="154" mass="17965">MTTEKGGRPLKFNSPEELQSKIDSYFDYCDTTIIKRVINKNSETISEISKPYSITGLADYLDTNRQTLVNYEEKEEFFDTIKKAKAKIEANYEERALINENNAVISIFTLKNNFNWKDRQELDMTTKDKEINMNDDQIKTIIDRAIKDSKSQSK</sequence>